<evidence type="ECO:0000256" key="1">
    <source>
        <dbReference type="SAM" id="Phobius"/>
    </source>
</evidence>
<accession>A0A4Q0AIF7</accession>
<evidence type="ECO:0000313" key="3">
    <source>
        <dbReference type="Proteomes" id="UP000289257"/>
    </source>
</evidence>
<dbReference type="AlphaFoldDB" id="A0A4Q0AIF7"/>
<keyword evidence="1" id="KW-1133">Transmembrane helix</keyword>
<organism evidence="2 3">
    <name type="scientific">Candidatus Microsaccharimonas sossegonensis</name>
    <dbReference type="NCBI Taxonomy" id="2506948"/>
    <lineage>
        <taxon>Bacteria</taxon>
        <taxon>Candidatus Saccharimonadota</taxon>
        <taxon>Candidatus Saccharimonadia</taxon>
        <taxon>Candidatus Saccharimonadales</taxon>
        <taxon>Candidatus Saccharimonadaceae</taxon>
        <taxon>Candidatus Microsaccharimonas</taxon>
    </lineage>
</organism>
<sequence length="201" mass="21742">MVNYRTSRIIPIVLVVVIIIIAIASLVSLARVVLFSNSASTNTSQVDTSREALLNTTANRSVSMTVRGPIVADELFRSYKIDIGPSKRQVVTYTGYLRTVVDQVLLTNSVASYTEFVNALDKANLTKGKQFTADKNDTSGVCATGNVYTFTIYDGTTNVKDLWTSTCSGSKGSLDASVTQLTNLFVKQVPGAETLIKKVNL</sequence>
<reference evidence="2" key="1">
    <citation type="submission" date="2019-01" db="EMBL/GenBank/DDBJ databases">
        <title>Genomic signatures and co-occurrence patterns of the ultra-small Saccharimodia (Patescibacteria phylum) suggest a symbiotic lifestyle.</title>
        <authorList>
            <person name="Lemos L."/>
            <person name="Medeiros J."/>
            <person name="Andreote F."/>
            <person name="Fernandes G."/>
            <person name="Varani A."/>
            <person name="Oliveira G."/>
            <person name="Pylro V."/>
        </authorList>
    </citation>
    <scope>NUCLEOTIDE SEQUENCE [LARGE SCALE GENOMIC DNA]</scope>
    <source>
        <strain evidence="2">AMD02</strain>
    </source>
</reference>
<protein>
    <submittedName>
        <fullName evidence="2">Uncharacterized protein</fullName>
    </submittedName>
</protein>
<name>A0A4Q0AIF7_9BACT</name>
<keyword evidence="3" id="KW-1185">Reference proteome</keyword>
<comment type="caution">
    <text evidence="2">The sequence shown here is derived from an EMBL/GenBank/DDBJ whole genome shotgun (WGS) entry which is preliminary data.</text>
</comment>
<gene>
    <name evidence="2" type="ORF">EOT05_01560</name>
</gene>
<proteinExistence type="predicted"/>
<keyword evidence="1" id="KW-0472">Membrane</keyword>
<evidence type="ECO:0000313" key="2">
    <source>
        <dbReference type="EMBL" id="RWZ78428.1"/>
    </source>
</evidence>
<keyword evidence="1" id="KW-0812">Transmembrane</keyword>
<dbReference type="EMBL" id="SCKX01000001">
    <property type="protein sequence ID" value="RWZ78428.1"/>
    <property type="molecule type" value="Genomic_DNA"/>
</dbReference>
<feature type="transmembrane region" description="Helical" evidence="1">
    <location>
        <begin position="12"/>
        <end position="34"/>
    </location>
</feature>
<dbReference type="Proteomes" id="UP000289257">
    <property type="component" value="Unassembled WGS sequence"/>
</dbReference>